<evidence type="ECO:0000313" key="1">
    <source>
        <dbReference type="EMBL" id="KAI8563071.1"/>
    </source>
</evidence>
<keyword evidence="2" id="KW-1185">Reference proteome</keyword>
<dbReference type="Proteomes" id="UP001062846">
    <property type="component" value="Chromosome 3"/>
</dbReference>
<evidence type="ECO:0000313" key="2">
    <source>
        <dbReference type="Proteomes" id="UP001062846"/>
    </source>
</evidence>
<name>A0ACC0PD21_RHOML</name>
<sequence length="551" mass="58317">MEQSQRPPTPQPTDQQPPPPQPPSPSPSPPQPPSSSSLPPPNPSSPSLPSSSNPNPRLPFNRPWPQPSPFPSHHFPSHLHSSSSPSPPPVPPFSSSAPPSSSPSLSAQKGGMAIGVPAHHPSPPTPQPASFSSLNPPSFGQQFGGLARGSGSMPESGTSLGTSQVRQPIQGIQGMGPMGSFGSGPQTRPSGIAGHHQQRPAQSSARPTTPINQSPNSQFIVFNLGFMLPSLGGLFIVSILPPMHGSFRNFQGQGIRVPSVGSPGLSSPSTSQSLQLHNQPWLPSGSQGKPPLPSPPVRSITNMLSLQQRGHTPQQHNRSASTSSQQPQPSSSQQPPSPSHPPQEHYGQQLPTSRDPQSLSHQQQIPRGAGLGNQKGSSHTAVQPNPVQPVAPNRTVSAESGESCNRILTKRSIQELVTQIDPSERLDPEVEDILADIADDFVESITTFGCSLAKHRKSNTLEAKDILLHLERNWNTTLPGFSGDEIKIYRKPFSSDIHKERLAAVKRSIASVDAANTRSSAGQAAGNTKSHIPKAQLNVIGSPNPKIREAA</sequence>
<proteinExistence type="predicted"/>
<dbReference type="EMBL" id="CM046390">
    <property type="protein sequence ID" value="KAI8563071.1"/>
    <property type="molecule type" value="Genomic_DNA"/>
</dbReference>
<organism evidence="1 2">
    <name type="scientific">Rhododendron molle</name>
    <name type="common">Chinese azalea</name>
    <name type="synonym">Azalea mollis</name>
    <dbReference type="NCBI Taxonomy" id="49168"/>
    <lineage>
        <taxon>Eukaryota</taxon>
        <taxon>Viridiplantae</taxon>
        <taxon>Streptophyta</taxon>
        <taxon>Embryophyta</taxon>
        <taxon>Tracheophyta</taxon>
        <taxon>Spermatophyta</taxon>
        <taxon>Magnoliopsida</taxon>
        <taxon>eudicotyledons</taxon>
        <taxon>Gunneridae</taxon>
        <taxon>Pentapetalae</taxon>
        <taxon>asterids</taxon>
        <taxon>Ericales</taxon>
        <taxon>Ericaceae</taxon>
        <taxon>Ericoideae</taxon>
        <taxon>Rhodoreae</taxon>
        <taxon>Rhododendron</taxon>
    </lineage>
</organism>
<protein>
    <submittedName>
        <fullName evidence="1">Uncharacterized protein</fullName>
    </submittedName>
</protein>
<gene>
    <name evidence="1" type="ORF">RHMOL_Rhmol03G0085000</name>
</gene>
<accession>A0ACC0PD21</accession>
<reference evidence="1" key="1">
    <citation type="submission" date="2022-02" db="EMBL/GenBank/DDBJ databases">
        <title>Plant Genome Project.</title>
        <authorList>
            <person name="Zhang R.-G."/>
        </authorList>
    </citation>
    <scope>NUCLEOTIDE SEQUENCE</scope>
    <source>
        <strain evidence="1">AT1</strain>
    </source>
</reference>
<comment type="caution">
    <text evidence="1">The sequence shown here is derived from an EMBL/GenBank/DDBJ whole genome shotgun (WGS) entry which is preliminary data.</text>
</comment>